<evidence type="ECO:0000256" key="4">
    <source>
        <dbReference type="ARBA" id="ARBA00022519"/>
    </source>
</evidence>
<dbReference type="PROSITE" id="PS50928">
    <property type="entry name" value="ABC_TM1"/>
    <property type="match status" value="2"/>
</dbReference>
<evidence type="ECO:0000256" key="3">
    <source>
        <dbReference type="ARBA" id="ARBA00022475"/>
    </source>
</evidence>
<dbReference type="GO" id="GO:0005886">
    <property type="term" value="C:plasma membrane"/>
    <property type="evidence" value="ECO:0007669"/>
    <property type="project" value="UniProtKB-SubCell"/>
</dbReference>
<dbReference type="AlphaFoldDB" id="N0E439"/>
<dbReference type="PANTHER" id="PTHR43357:SF3">
    <property type="entry name" value="FE(3+)-TRANSPORT SYSTEM PERMEASE PROTEIN FBPB 2"/>
    <property type="match status" value="1"/>
</dbReference>
<dbReference type="PANTHER" id="PTHR43357">
    <property type="entry name" value="INNER MEMBRANE ABC TRANSPORTER PERMEASE PROTEIN YDCV"/>
    <property type="match status" value="1"/>
</dbReference>
<gene>
    <name evidence="10" type="primary">fbpB</name>
    <name evidence="10" type="ORF">BN10_610022</name>
</gene>
<feature type="transmembrane region" description="Helical" evidence="8">
    <location>
        <begin position="12"/>
        <end position="40"/>
    </location>
</feature>
<dbReference type="EMBL" id="CAIZ01000132">
    <property type="protein sequence ID" value="CCH70611.1"/>
    <property type="molecule type" value="Genomic_DNA"/>
</dbReference>
<keyword evidence="6 8" id="KW-1133">Transmembrane helix</keyword>
<evidence type="ECO:0000256" key="7">
    <source>
        <dbReference type="ARBA" id="ARBA00023136"/>
    </source>
</evidence>
<feature type="transmembrane region" description="Helical" evidence="8">
    <location>
        <begin position="60"/>
        <end position="84"/>
    </location>
</feature>
<keyword evidence="2 8" id="KW-0813">Transport</keyword>
<dbReference type="eggNOG" id="COG1178">
    <property type="taxonomic scope" value="Bacteria"/>
</dbReference>
<feature type="transmembrane region" description="Helical" evidence="8">
    <location>
        <begin position="484"/>
        <end position="506"/>
    </location>
</feature>
<dbReference type="GO" id="GO:0055085">
    <property type="term" value="P:transmembrane transport"/>
    <property type="evidence" value="ECO:0007669"/>
    <property type="project" value="InterPro"/>
</dbReference>
<feature type="transmembrane region" description="Helical" evidence="8">
    <location>
        <begin position="182"/>
        <end position="204"/>
    </location>
</feature>
<dbReference type="Gene3D" id="1.10.3720.10">
    <property type="entry name" value="MetI-like"/>
    <property type="match status" value="2"/>
</dbReference>
<evidence type="ECO:0000313" key="11">
    <source>
        <dbReference type="Proteomes" id="UP000013167"/>
    </source>
</evidence>
<dbReference type="Proteomes" id="UP000013167">
    <property type="component" value="Unassembled WGS sequence"/>
</dbReference>
<keyword evidence="11" id="KW-1185">Reference proteome</keyword>
<dbReference type="CDD" id="cd06261">
    <property type="entry name" value="TM_PBP2"/>
    <property type="match status" value="2"/>
</dbReference>
<feature type="transmembrane region" description="Helical" evidence="8">
    <location>
        <begin position="354"/>
        <end position="378"/>
    </location>
</feature>
<reference evidence="10 11" key="1">
    <citation type="journal article" date="2013" name="ISME J.">
        <title>A metabolic model for members of the genus Tetrasphaera involved in enhanced biological phosphorus removal.</title>
        <authorList>
            <person name="Kristiansen R."/>
            <person name="Nguyen H.T.T."/>
            <person name="Saunders A.M."/>
            <person name="Nielsen J.L."/>
            <person name="Wimmer R."/>
            <person name="Le V.Q."/>
            <person name="McIlroy S.J."/>
            <person name="Petrovski S."/>
            <person name="Seviour R.J."/>
            <person name="Calteau A."/>
            <person name="Nielsen K.L."/>
            <person name="Nielsen P.H."/>
        </authorList>
    </citation>
    <scope>NUCLEOTIDE SEQUENCE [LARGE SCALE GENOMIC DNA]</scope>
    <source>
        <strain evidence="10 11">Lp2</strain>
    </source>
</reference>
<sequence>MTSTSTLSRRGTGGIGPVAISAVVVAGICVLPLLVILATATESGLGVAAQQVFRPRVGELLGNTVSLVLVTTTACVVVGVGAAWLVERTELPAARWWRLALVAPLAVPAFVNAYAWVSLRPSLTGLGGAALITTLSYTPFVFLPVAALLRGLDSRWEDSARSLGLGAWGTFAKIVLPQVRPALLGGALLVALHLLAEFGVLAMLRFPTFTTAILDQYEAAFDTTAGSVLATVLMVLTALVLTGERFARGRVSLARIGSGVRVQPQRVPLGRWAGPAIVGLTTWVLLSLGVPLYAVGHWLGAGGTPILSPALLGALSSTVGLALTAGVLTTVAAFPVALLLHRRRTLLTESIERITYFASSLPGVVVALALVTVAIRWIGPLYQTPFLLVIAYAILFIPRAMVSIRAALAQAPGGLLEAARSLGDSPWRATRRVLLPLIAPGLLSGFAMVFLATCVELTATLLLAPTGTTTLATGFWAASDSLDYGVAAPYALMMILVSAPLTWLLLSNSTKDTR</sequence>
<feature type="transmembrane region" description="Helical" evidence="8">
    <location>
        <begin position="319"/>
        <end position="342"/>
    </location>
</feature>
<evidence type="ECO:0000256" key="1">
    <source>
        <dbReference type="ARBA" id="ARBA00004429"/>
    </source>
</evidence>
<organism evidence="10 11">
    <name type="scientific">Phycicoccus elongatus Lp2</name>
    <dbReference type="NCBI Taxonomy" id="1193181"/>
    <lineage>
        <taxon>Bacteria</taxon>
        <taxon>Bacillati</taxon>
        <taxon>Actinomycetota</taxon>
        <taxon>Actinomycetes</taxon>
        <taxon>Micrococcales</taxon>
        <taxon>Intrasporangiaceae</taxon>
        <taxon>Phycicoccus</taxon>
    </lineage>
</organism>
<evidence type="ECO:0000256" key="6">
    <source>
        <dbReference type="ARBA" id="ARBA00022989"/>
    </source>
</evidence>
<keyword evidence="7 8" id="KW-0472">Membrane</keyword>
<dbReference type="OrthoDB" id="5100908at2"/>
<dbReference type="InterPro" id="IPR000515">
    <property type="entry name" value="MetI-like"/>
</dbReference>
<feature type="transmembrane region" description="Helical" evidence="8">
    <location>
        <begin position="129"/>
        <end position="149"/>
    </location>
</feature>
<comment type="caution">
    <text evidence="10">The sequence shown here is derived from an EMBL/GenBank/DDBJ whole genome shotgun (WGS) entry which is preliminary data.</text>
</comment>
<feature type="transmembrane region" description="Helical" evidence="8">
    <location>
        <begin position="384"/>
        <end position="402"/>
    </location>
</feature>
<dbReference type="RefSeq" id="WP_010850454.1">
    <property type="nucleotide sequence ID" value="NZ_HF570956.1"/>
</dbReference>
<protein>
    <submittedName>
        <fullName evidence="10">Fe(3+)-transport system permease protein sfuB</fullName>
    </submittedName>
</protein>
<dbReference type="HOGENOM" id="CLU_021838_0_0_11"/>
<keyword evidence="3" id="KW-1003">Cell membrane</keyword>
<comment type="similarity">
    <text evidence="8">Belongs to the binding-protein-dependent transport system permease family.</text>
</comment>
<feature type="transmembrane region" description="Helical" evidence="8">
    <location>
        <begin position="96"/>
        <end position="117"/>
    </location>
</feature>
<keyword evidence="4" id="KW-0997">Cell inner membrane</keyword>
<feature type="domain" description="ABC transmembrane type-1" evidence="9">
    <location>
        <begin position="61"/>
        <end position="242"/>
    </location>
</feature>
<feature type="domain" description="ABC transmembrane type-1" evidence="9">
    <location>
        <begin position="315"/>
        <end position="505"/>
    </location>
</feature>
<feature type="transmembrane region" description="Helical" evidence="8">
    <location>
        <begin position="437"/>
        <end position="464"/>
    </location>
</feature>
<evidence type="ECO:0000256" key="5">
    <source>
        <dbReference type="ARBA" id="ARBA00022692"/>
    </source>
</evidence>
<dbReference type="Pfam" id="PF00528">
    <property type="entry name" value="BPD_transp_1"/>
    <property type="match status" value="2"/>
</dbReference>
<evidence type="ECO:0000256" key="8">
    <source>
        <dbReference type="RuleBase" id="RU363032"/>
    </source>
</evidence>
<keyword evidence="5 8" id="KW-0812">Transmembrane</keyword>
<evidence type="ECO:0000313" key="10">
    <source>
        <dbReference type="EMBL" id="CCH70611.1"/>
    </source>
</evidence>
<dbReference type="STRING" id="1193181.BN10_610022"/>
<proteinExistence type="inferred from homology"/>
<name>N0E439_9MICO</name>
<evidence type="ECO:0000259" key="9">
    <source>
        <dbReference type="PROSITE" id="PS50928"/>
    </source>
</evidence>
<dbReference type="InterPro" id="IPR035906">
    <property type="entry name" value="MetI-like_sf"/>
</dbReference>
<feature type="transmembrane region" description="Helical" evidence="8">
    <location>
        <begin position="276"/>
        <end position="299"/>
    </location>
</feature>
<feature type="transmembrane region" description="Helical" evidence="8">
    <location>
        <begin position="224"/>
        <end position="242"/>
    </location>
</feature>
<evidence type="ECO:0000256" key="2">
    <source>
        <dbReference type="ARBA" id="ARBA00022448"/>
    </source>
</evidence>
<comment type="subcellular location">
    <subcellularLocation>
        <location evidence="1">Cell inner membrane</location>
        <topology evidence="1">Multi-pass membrane protein</topology>
    </subcellularLocation>
    <subcellularLocation>
        <location evidence="8">Cell membrane</location>
        <topology evidence="8">Multi-pass membrane protein</topology>
    </subcellularLocation>
</comment>
<dbReference type="SUPFAM" id="SSF161098">
    <property type="entry name" value="MetI-like"/>
    <property type="match status" value="2"/>
</dbReference>
<accession>N0E439</accession>